<dbReference type="EMBL" id="UZAN01039788">
    <property type="protein sequence ID" value="VDP67163.1"/>
    <property type="molecule type" value="Genomic_DNA"/>
</dbReference>
<dbReference type="OrthoDB" id="6285467at2759"/>
<gene>
    <name evidence="1" type="ORF">ECPE_LOCUS2690</name>
</gene>
<accession>A0A183A6V5</accession>
<evidence type="ECO:0000313" key="1">
    <source>
        <dbReference type="EMBL" id="VDP67163.1"/>
    </source>
</evidence>
<dbReference type="WBParaSite" id="ECPE_0000269301-mRNA-1">
    <property type="protein sequence ID" value="ECPE_0000269301-mRNA-1"/>
    <property type="gene ID" value="ECPE_0000269301"/>
</dbReference>
<reference evidence="1 2" key="2">
    <citation type="submission" date="2018-11" db="EMBL/GenBank/DDBJ databases">
        <authorList>
            <consortium name="Pathogen Informatics"/>
        </authorList>
    </citation>
    <scope>NUCLEOTIDE SEQUENCE [LARGE SCALE GENOMIC DNA]</scope>
    <source>
        <strain evidence="1 2">Egypt</strain>
    </source>
</reference>
<dbReference type="Proteomes" id="UP000272942">
    <property type="component" value="Unassembled WGS sequence"/>
</dbReference>
<keyword evidence="2" id="KW-1185">Reference proteome</keyword>
<evidence type="ECO:0000313" key="2">
    <source>
        <dbReference type="Proteomes" id="UP000272942"/>
    </source>
</evidence>
<sequence length="131" mass="14593">MQQKLLPPNSQCMIVVNLPEAEATTAQEGEAKAVLQRTHKLKETPVRFLTDLDPDQRSKLKTALEELRERRAKGKLIGVRIGSALRLLYASYVRPRLVQRAATRLIIGLRGTSYEGLLPVAYRAPGETSSI</sequence>
<proteinExistence type="predicted"/>
<name>A0A183A6V5_9TREM</name>
<organism evidence="3">
    <name type="scientific">Echinostoma caproni</name>
    <dbReference type="NCBI Taxonomy" id="27848"/>
    <lineage>
        <taxon>Eukaryota</taxon>
        <taxon>Metazoa</taxon>
        <taxon>Spiralia</taxon>
        <taxon>Lophotrochozoa</taxon>
        <taxon>Platyhelminthes</taxon>
        <taxon>Trematoda</taxon>
        <taxon>Digenea</taxon>
        <taxon>Plagiorchiida</taxon>
        <taxon>Echinostomata</taxon>
        <taxon>Echinostomatoidea</taxon>
        <taxon>Echinostomatidae</taxon>
        <taxon>Echinostoma</taxon>
    </lineage>
</organism>
<reference evidence="3" key="1">
    <citation type="submission" date="2016-06" db="UniProtKB">
        <authorList>
            <consortium name="WormBaseParasite"/>
        </authorList>
    </citation>
    <scope>IDENTIFICATION</scope>
</reference>
<protein>
    <submittedName>
        <fullName evidence="3">Smr domain-containing protein</fullName>
    </submittedName>
</protein>
<dbReference type="AlphaFoldDB" id="A0A183A6V5"/>
<evidence type="ECO:0000313" key="3">
    <source>
        <dbReference type="WBParaSite" id="ECPE_0000269301-mRNA-1"/>
    </source>
</evidence>